<dbReference type="EMBL" id="MDYX01000041">
    <property type="protein sequence ID" value="KAF9630695.1"/>
    <property type="molecule type" value="Genomic_DNA"/>
</dbReference>
<evidence type="ECO:0000313" key="2">
    <source>
        <dbReference type="EMBL" id="KAF9630695.1"/>
    </source>
</evidence>
<dbReference type="InterPro" id="IPR017853">
    <property type="entry name" value="GH"/>
</dbReference>
<keyword evidence="2" id="KW-0378">Hydrolase</keyword>
<evidence type="ECO:0000313" key="3">
    <source>
        <dbReference type="Proteomes" id="UP000627934"/>
    </source>
</evidence>
<dbReference type="Gene3D" id="3.20.20.80">
    <property type="entry name" value="Glycosidases"/>
    <property type="match status" value="1"/>
</dbReference>
<organism evidence="2 3">
    <name type="scientific">Lasiodiplodia theobromae</name>
    <dbReference type="NCBI Taxonomy" id="45133"/>
    <lineage>
        <taxon>Eukaryota</taxon>
        <taxon>Fungi</taxon>
        <taxon>Dikarya</taxon>
        <taxon>Ascomycota</taxon>
        <taxon>Pezizomycotina</taxon>
        <taxon>Dothideomycetes</taxon>
        <taxon>Dothideomycetes incertae sedis</taxon>
        <taxon>Botryosphaeriales</taxon>
        <taxon>Botryosphaeriaceae</taxon>
        <taxon>Lasiodiplodia</taxon>
    </lineage>
</organism>
<dbReference type="InterPro" id="IPR031728">
    <property type="entry name" value="GlcAase_C"/>
</dbReference>
<dbReference type="GO" id="GO:0016787">
    <property type="term" value="F:hydrolase activity"/>
    <property type="evidence" value="ECO:0007669"/>
    <property type="project" value="UniProtKB-KW"/>
</dbReference>
<gene>
    <name evidence="2" type="ORF">BFW01_g1257</name>
</gene>
<dbReference type="PANTHER" id="PTHR36183">
    <property type="entry name" value="BETA-GLUCURONIDASE"/>
    <property type="match status" value="1"/>
</dbReference>
<protein>
    <submittedName>
        <fullName evidence="2">Glycoside hydrolase family 79 protein</fullName>
    </submittedName>
</protein>
<dbReference type="InterPro" id="IPR052974">
    <property type="entry name" value="GH79_Enzymes"/>
</dbReference>
<evidence type="ECO:0000259" key="1">
    <source>
        <dbReference type="Pfam" id="PF16862"/>
    </source>
</evidence>
<name>A0A8H7MAZ1_9PEZI</name>
<dbReference type="Pfam" id="PF16862">
    <property type="entry name" value="Glyco_hydro_79C"/>
    <property type="match status" value="1"/>
</dbReference>
<dbReference type="AlphaFoldDB" id="A0A8H7MAZ1"/>
<dbReference type="SUPFAM" id="SSF51445">
    <property type="entry name" value="(Trans)glycosidases"/>
    <property type="match status" value="1"/>
</dbReference>
<reference evidence="2" key="1">
    <citation type="submission" date="2016-08" db="EMBL/GenBank/DDBJ databases">
        <authorList>
            <person name="Yan J."/>
        </authorList>
    </citation>
    <scope>NUCLEOTIDE SEQUENCE</scope>
    <source>
        <strain evidence="2">CSS-01s</strain>
    </source>
</reference>
<sequence>MKPTNLQAILYTAAIAAAPTTSPDDASSTIHWSPKPSAGNATTVDKGYIGFGIEMKSFPDYAGRGDTPNAFSNFLLQQISNRTGGAPLHIRVGGTSMDNTRYNPALTTEAVNITGNFSACKLHTDVDIGAPWLRSFKNLGGAPAALAPRYTVQVPLARKDVDNGVAFASACIDALDAGDTGLSRLDALEIGNEPNFYPDYPKAPCRDEADRAKGWRPSNYTDEWTKYAAELAGRVGALKRSGVKEWFQTLTLSSTVQKQAEWGLSAIGDELTDGGYVKTVSQHYYQGNASKGLKEELLTHSTTVSRIQGKFAANLAFAKNRSIPFILGEVGSAIGADGKANPALYDTLGAALWTLDFLLYGMTIGIARVSMQLGTNFRISAWQPVDKPPNHPQAVHGNYYGLVAGAAFIGGGGDLQVSPLDAVDGHPDVVGYAGYHGGRLSKIAVLNLDVWNGGNTERPAKHISLSRLGDDVNEVRVSRLTAPLGATADTGITWAGRRWTAENNGTEYADGERPVTIGVQDGAPARNIVVKASEAVVVEILRG</sequence>
<dbReference type="Proteomes" id="UP000627934">
    <property type="component" value="Unassembled WGS sequence"/>
</dbReference>
<dbReference type="PANTHER" id="PTHR36183:SF2">
    <property type="entry name" value="BETA-GLUCURONIDASE C-TERMINAL DOMAIN-CONTAINING PROTEIN"/>
    <property type="match status" value="1"/>
</dbReference>
<accession>A0A8H7MAZ1</accession>
<reference evidence="2" key="2">
    <citation type="journal article" date="2018" name="DNA Res.">
        <title>Comparative genome and transcriptome analyses reveal adaptations to opportunistic infections in woody plant degrading pathogens of Botryosphaeriaceae.</title>
        <authorList>
            <person name="Yan J.Y."/>
            <person name="Zhao W.S."/>
            <person name="Chen Z."/>
            <person name="Xing Q.K."/>
            <person name="Zhang W."/>
            <person name="Chethana K.W.T."/>
            <person name="Xue M.F."/>
            <person name="Xu J.P."/>
            <person name="Phillips A.J.L."/>
            <person name="Wang Y."/>
            <person name="Liu J.H."/>
            <person name="Liu M."/>
            <person name="Zhou Y."/>
            <person name="Jayawardena R.S."/>
            <person name="Manawasinghe I.S."/>
            <person name="Huang J.B."/>
            <person name="Qiao G.H."/>
            <person name="Fu C.Y."/>
            <person name="Guo F.F."/>
            <person name="Dissanayake A.J."/>
            <person name="Peng Y.L."/>
            <person name="Hyde K.D."/>
            <person name="Li X.H."/>
        </authorList>
    </citation>
    <scope>NUCLEOTIDE SEQUENCE</scope>
    <source>
        <strain evidence="2">CSS-01s</strain>
    </source>
</reference>
<proteinExistence type="predicted"/>
<comment type="caution">
    <text evidence="2">The sequence shown here is derived from an EMBL/GenBank/DDBJ whole genome shotgun (WGS) entry which is preliminary data.</text>
</comment>
<feature type="domain" description="Beta-glucuronidase C-terminal" evidence="1">
    <location>
        <begin position="431"/>
        <end position="537"/>
    </location>
</feature>